<evidence type="ECO:0000313" key="2">
    <source>
        <dbReference type="Proteomes" id="UP000549616"/>
    </source>
</evidence>
<dbReference type="RefSeq" id="WP_281377427.1">
    <property type="nucleotide sequence ID" value="NZ_JACCFK010000002.1"/>
</dbReference>
<dbReference type="Proteomes" id="UP000549616">
    <property type="component" value="Unassembled WGS sequence"/>
</dbReference>
<comment type="caution">
    <text evidence="1">The sequence shown here is derived from an EMBL/GenBank/DDBJ whole genome shotgun (WGS) entry which is preliminary data.</text>
</comment>
<proteinExistence type="predicted"/>
<name>A0A853BBF5_9PSEU</name>
<dbReference type="EMBL" id="JACCFK010000002">
    <property type="protein sequence ID" value="NYI92017.1"/>
    <property type="molecule type" value="Genomic_DNA"/>
</dbReference>
<accession>A0A853BBF5</accession>
<dbReference type="AlphaFoldDB" id="A0A853BBF5"/>
<keyword evidence="2" id="KW-1185">Reference proteome</keyword>
<reference evidence="1 2" key="1">
    <citation type="submission" date="2020-07" db="EMBL/GenBank/DDBJ databases">
        <title>Sequencing the genomes of 1000 actinobacteria strains.</title>
        <authorList>
            <person name="Klenk H.-P."/>
        </authorList>
    </citation>
    <scope>NUCLEOTIDE SEQUENCE [LARGE SCALE GENOMIC DNA]</scope>
    <source>
        <strain evidence="1 2">DSM 104006</strain>
    </source>
</reference>
<protein>
    <submittedName>
        <fullName evidence="1">Uncharacterized protein</fullName>
    </submittedName>
</protein>
<evidence type="ECO:0000313" key="1">
    <source>
        <dbReference type="EMBL" id="NYI92017.1"/>
    </source>
</evidence>
<gene>
    <name evidence="1" type="ORF">HNR02_005392</name>
</gene>
<organism evidence="1 2">
    <name type="scientific">Amycolatopsis endophytica</name>
    <dbReference type="NCBI Taxonomy" id="860233"/>
    <lineage>
        <taxon>Bacteria</taxon>
        <taxon>Bacillati</taxon>
        <taxon>Actinomycetota</taxon>
        <taxon>Actinomycetes</taxon>
        <taxon>Pseudonocardiales</taxon>
        <taxon>Pseudonocardiaceae</taxon>
        <taxon>Amycolatopsis</taxon>
    </lineage>
</organism>
<sequence length="40" mass="4511">MLFGFFAAMAETDREAIRELDAGRAELPLPERETTTAVRQ</sequence>